<feature type="region of interest" description="Disordered" evidence="1">
    <location>
        <begin position="271"/>
        <end position="305"/>
    </location>
</feature>
<dbReference type="PANTHER" id="PTHR31280">
    <property type="entry name" value="PROTEIN UNC-13 HOMOLOG"/>
    <property type="match status" value="1"/>
</dbReference>
<keyword evidence="5" id="KW-1185">Reference proteome</keyword>
<evidence type="ECO:0000313" key="5">
    <source>
        <dbReference type="Proteomes" id="UP000636800"/>
    </source>
</evidence>
<dbReference type="InterPro" id="IPR057984">
    <property type="entry name" value="PATROL1_C"/>
</dbReference>
<name>A0A835V7F6_VANPL</name>
<accession>A0A835V7F6</accession>
<evidence type="ECO:0000256" key="1">
    <source>
        <dbReference type="SAM" id="MobiDB-lite"/>
    </source>
</evidence>
<evidence type="ECO:0000313" key="6">
    <source>
        <dbReference type="Proteomes" id="UP000639772"/>
    </source>
</evidence>
<feature type="compositionally biased region" description="Basic and acidic residues" evidence="1">
    <location>
        <begin position="271"/>
        <end position="283"/>
    </location>
</feature>
<dbReference type="OrthoDB" id="2015333at2759"/>
<evidence type="ECO:0000313" key="3">
    <source>
        <dbReference type="EMBL" id="KAG0488575.1"/>
    </source>
</evidence>
<feature type="compositionally biased region" description="Polar residues" evidence="1">
    <location>
        <begin position="293"/>
        <end position="305"/>
    </location>
</feature>
<dbReference type="PROSITE" id="PS51259">
    <property type="entry name" value="MHD2"/>
    <property type="match status" value="1"/>
</dbReference>
<feature type="domain" description="MHD2" evidence="2">
    <location>
        <begin position="107"/>
        <end position="217"/>
    </location>
</feature>
<proteinExistence type="predicted"/>
<organism evidence="4 6">
    <name type="scientific">Vanilla planifolia</name>
    <name type="common">Vanilla</name>
    <dbReference type="NCBI Taxonomy" id="51239"/>
    <lineage>
        <taxon>Eukaryota</taxon>
        <taxon>Viridiplantae</taxon>
        <taxon>Streptophyta</taxon>
        <taxon>Embryophyta</taxon>
        <taxon>Tracheophyta</taxon>
        <taxon>Spermatophyta</taxon>
        <taxon>Magnoliopsida</taxon>
        <taxon>Liliopsida</taxon>
        <taxon>Asparagales</taxon>
        <taxon>Orchidaceae</taxon>
        <taxon>Vanilloideae</taxon>
        <taxon>Vanilleae</taxon>
        <taxon>Vanilla</taxon>
    </lineage>
</organism>
<dbReference type="AlphaFoldDB" id="A0A835V7F6"/>
<reference evidence="5 6" key="1">
    <citation type="journal article" date="2020" name="Nat. Food">
        <title>A phased Vanilla planifolia genome enables genetic improvement of flavour and production.</title>
        <authorList>
            <person name="Hasing T."/>
            <person name="Tang H."/>
            <person name="Brym M."/>
            <person name="Khazi F."/>
            <person name="Huang T."/>
            <person name="Chambers A.H."/>
        </authorList>
    </citation>
    <scope>NUCLEOTIDE SEQUENCE [LARGE SCALE GENOMIC DNA]</scope>
    <source>
        <tissue evidence="4">Leaf</tissue>
    </source>
</reference>
<comment type="caution">
    <text evidence="4">The sequence shown here is derived from an EMBL/GenBank/DDBJ whole genome shotgun (WGS) entry which is preliminary data.</text>
</comment>
<dbReference type="PANTHER" id="PTHR31280:SF3">
    <property type="entry name" value="DNA TOPOISOMERASE 4 SUBUNIT B (DUF810)"/>
    <property type="match status" value="1"/>
</dbReference>
<sequence>MENLTVSKLCVKLNTLHYIRDQLDELETSIKQSWVATKTMDHQIYGGFTEESTSSEFVDELFTVFDDIRTNAIEASDVILDFIGSRAIFWDTRHTFLFSLYRGGVKSARLDTFLPELDGVLDRICGLIIDELRDQVVLSVCKASMVGYSWVMLDGGPSRAFSHTEVELMHEDLNMLKDLFEANGQGIPHEVVNKEAKEAEEILELYSMKAEAIIDKLINSSKQLSQLNDCKKPGNRCANDADTLLRVLCHMKDEYASEFLRVRYQLRKSSDYEEANGHGKEPTSKSPLLTDISKGNSSSGWTETGQRSFRIMKKKFHEAASEFRQSAW</sequence>
<dbReference type="InterPro" id="IPR008528">
    <property type="entry name" value="unc-13_homologue"/>
</dbReference>
<dbReference type="Pfam" id="PF25761">
    <property type="entry name" value="TPR_PATROL1"/>
    <property type="match status" value="1"/>
</dbReference>
<dbReference type="EMBL" id="JADCNM010000003">
    <property type="protein sequence ID" value="KAG0490284.1"/>
    <property type="molecule type" value="Genomic_DNA"/>
</dbReference>
<dbReference type="InterPro" id="IPR014772">
    <property type="entry name" value="Munc13_dom-2"/>
</dbReference>
<dbReference type="EMBL" id="JADCNL010000003">
    <property type="protein sequence ID" value="KAG0488575.1"/>
    <property type="molecule type" value="Genomic_DNA"/>
</dbReference>
<gene>
    <name evidence="4" type="ORF">HPP92_007147</name>
    <name evidence="3" type="ORF">HPP92_007386</name>
</gene>
<dbReference type="Proteomes" id="UP000636800">
    <property type="component" value="Chromosome 3"/>
</dbReference>
<protein>
    <recommendedName>
        <fullName evidence="2">MHD2 domain-containing protein</fullName>
    </recommendedName>
</protein>
<dbReference type="Proteomes" id="UP000639772">
    <property type="component" value="Chromosome 3"/>
</dbReference>
<evidence type="ECO:0000259" key="2">
    <source>
        <dbReference type="PROSITE" id="PS51259"/>
    </source>
</evidence>
<evidence type="ECO:0000313" key="4">
    <source>
        <dbReference type="EMBL" id="KAG0490284.1"/>
    </source>
</evidence>